<dbReference type="GO" id="GO:0016887">
    <property type="term" value="F:ATP hydrolysis activity"/>
    <property type="evidence" value="ECO:0007669"/>
    <property type="project" value="InterPro"/>
</dbReference>
<dbReference type="EMBL" id="MFGW01000250">
    <property type="protein sequence ID" value="OGF58402.1"/>
    <property type="molecule type" value="Genomic_DNA"/>
</dbReference>
<evidence type="ECO:0000313" key="6">
    <source>
        <dbReference type="Proteomes" id="UP000178943"/>
    </source>
</evidence>
<dbReference type="InterPro" id="IPR003439">
    <property type="entry name" value="ABC_transporter-like_ATP-bd"/>
</dbReference>
<dbReference type="AlphaFoldDB" id="A0A1F5V4Q8"/>
<dbReference type="PROSITE" id="PS50893">
    <property type="entry name" value="ABC_TRANSPORTER_2"/>
    <property type="match status" value="1"/>
</dbReference>
<proteinExistence type="predicted"/>
<protein>
    <recommendedName>
        <fullName evidence="4">ABC transporter domain-containing protein</fullName>
    </recommendedName>
</protein>
<dbReference type="Pfam" id="PF00005">
    <property type="entry name" value="ABC_tran"/>
    <property type="match status" value="1"/>
</dbReference>
<evidence type="ECO:0000256" key="3">
    <source>
        <dbReference type="ARBA" id="ARBA00022840"/>
    </source>
</evidence>
<comment type="caution">
    <text evidence="5">The sequence shown here is derived from an EMBL/GenBank/DDBJ whole genome shotgun (WGS) entry which is preliminary data.</text>
</comment>
<keyword evidence="2" id="KW-0547">Nucleotide-binding</keyword>
<dbReference type="Proteomes" id="UP000178943">
    <property type="component" value="Unassembled WGS sequence"/>
</dbReference>
<sequence length="254" mass="28205">MEPAYIQLRNVWKSFEDQLILAGIDLDVHRGETVGILGKSGTGKSVTLKLISGLLPCDKGTVLVNGEDLAGKTEEELLAIRKKISYVFQSGALFDSISLFDNIAYPLLEQVEYEYDIVEARVHELASMLDVEDYLQEYPSDITLGVKKRVAIARALATEPDALLYDEPTTGLDPLMGKKISKLIRTLNINKKLTSVVVTHDIACIEIVSDKVAMLHEGAIRFFGTLKELQESPDEFIQEFLFGTNAFLPEPLSK</sequence>
<dbReference type="STRING" id="1817863.A2Y62_15065"/>
<dbReference type="SUPFAM" id="SSF52540">
    <property type="entry name" value="P-loop containing nucleoside triphosphate hydrolases"/>
    <property type="match status" value="1"/>
</dbReference>
<dbReference type="PANTHER" id="PTHR43023:SF3">
    <property type="entry name" value="PROTEIN TRIGALACTOSYLDIACYLGLYCEROL 3, CHLOROPLASTIC"/>
    <property type="match status" value="1"/>
</dbReference>
<dbReference type="Gene3D" id="3.40.50.300">
    <property type="entry name" value="P-loop containing nucleotide triphosphate hydrolases"/>
    <property type="match status" value="1"/>
</dbReference>
<dbReference type="PANTHER" id="PTHR43023">
    <property type="entry name" value="PROTEIN TRIGALACTOSYLDIACYLGLYCEROL 3, CHLOROPLASTIC"/>
    <property type="match status" value="1"/>
</dbReference>
<dbReference type="SMART" id="SM00382">
    <property type="entry name" value="AAA"/>
    <property type="match status" value="1"/>
</dbReference>
<feature type="domain" description="ABC transporter" evidence="4">
    <location>
        <begin position="6"/>
        <end position="242"/>
    </location>
</feature>
<organism evidence="5 6">
    <name type="scientific">Candidatus Fischerbacteria bacterium RBG_13_37_8</name>
    <dbReference type="NCBI Taxonomy" id="1817863"/>
    <lineage>
        <taxon>Bacteria</taxon>
        <taxon>Candidatus Fischeribacteriota</taxon>
    </lineage>
</organism>
<keyword evidence="3" id="KW-0067">ATP-binding</keyword>
<gene>
    <name evidence="5" type="ORF">A2Y62_15065</name>
</gene>
<reference evidence="5 6" key="1">
    <citation type="journal article" date="2016" name="Nat. Commun.">
        <title>Thousands of microbial genomes shed light on interconnected biogeochemical processes in an aquifer system.</title>
        <authorList>
            <person name="Anantharaman K."/>
            <person name="Brown C.T."/>
            <person name="Hug L.A."/>
            <person name="Sharon I."/>
            <person name="Castelle C.J."/>
            <person name="Probst A.J."/>
            <person name="Thomas B.C."/>
            <person name="Singh A."/>
            <person name="Wilkins M.J."/>
            <person name="Karaoz U."/>
            <person name="Brodie E.L."/>
            <person name="Williams K.H."/>
            <person name="Hubbard S.S."/>
            <person name="Banfield J.F."/>
        </authorList>
    </citation>
    <scope>NUCLEOTIDE SEQUENCE [LARGE SCALE GENOMIC DNA]</scope>
</reference>
<name>A0A1F5V4Q8_9BACT</name>
<dbReference type="InterPro" id="IPR003593">
    <property type="entry name" value="AAA+_ATPase"/>
</dbReference>
<evidence type="ECO:0000259" key="4">
    <source>
        <dbReference type="PROSITE" id="PS50893"/>
    </source>
</evidence>
<accession>A0A1F5V4Q8</accession>
<evidence type="ECO:0000256" key="1">
    <source>
        <dbReference type="ARBA" id="ARBA00022448"/>
    </source>
</evidence>
<dbReference type="InterPro" id="IPR027417">
    <property type="entry name" value="P-loop_NTPase"/>
</dbReference>
<keyword evidence="1" id="KW-0813">Transport</keyword>
<evidence type="ECO:0000256" key="2">
    <source>
        <dbReference type="ARBA" id="ARBA00022741"/>
    </source>
</evidence>
<evidence type="ECO:0000313" key="5">
    <source>
        <dbReference type="EMBL" id="OGF58402.1"/>
    </source>
</evidence>
<dbReference type="GO" id="GO:0005524">
    <property type="term" value="F:ATP binding"/>
    <property type="evidence" value="ECO:0007669"/>
    <property type="project" value="UniProtKB-KW"/>
</dbReference>